<organism evidence="2 3">
    <name type="scientific">Candidatus Woesebacteria bacterium RIFCSPHIGHO2_12_FULL_41_24</name>
    <dbReference type="NCBI Taxonomy" id="1802510"/>
    <lineage>
        <taxon>Bacteria</taxon>
        <taxon>Candidatus Woeseibacteriota</taxon>
    </lineage>
</organism>
<dbReference type="EMBL" id="MGGW01000005">
    <property type="protein sequence ID" value="OGM55066.1"/>
    <property type="molecule type" value="Genomic_DNA"/>
</dbReference>
<comment type="caution">
    <text evidence="2">The sequence shown here is derived from an EMBL/GenBank/DDBJ whole genome shotgun (WGS) entry which is preliminary data.</text>
</comment>
<comment type="similarity">
    <text evidence="1">Belongs to the LacAB/RpiB family.</text>
</comment>
<sequence length="149" mass="16741">MKVYIGADHRGYKLKEKLFQWLVDGKYSVEDYGAYELDVSDDYVVYAEKVASVVSKVDNRRGVLLCGSGVGVDVVANKFDGVRASVGKSADQVKAGRRDDDMNVLVLAAEFTGVEEAKEMLKAFLETKFDQKSRHKRRLEDIKRIEANN</sequence>
<dbReference type="PIRSF" id="PIRSF005384">
    <property type="entry name" value="RpiB_LacA_B"/>
    <property type="match status" value="1"/>
</dbReference>
<name>A0A1F8ATK6_9BACT</name>
<dbReference type="PANTHER" id="PTHR30345:SF0">
    <property type="entry name" value="DNA DAMAGE-REPAIR_TOLERATION PROTEIN DRT102"/>
    <property type="match status" value="1"/>
</dbReference>
<dbReference type="PANTHER" id="PTHR30345">
    <property type="entry name" value="RIBOSE-5-PHOSPHATE ISOMERASE B"/>
    <property type="match status" value="1"/>
</dbReference>
<reference evidence="2 3" key="1">
    <citation type="journal article" date="2016" name="Nat. Commun.">
        <title>Thousands of microbial genomes shed light on interconnected biogeochemical processes in an aquifer system.</title>
        <authorList>
            <person name="Anantharaman K."/>
            <person name="Brown C.T."/>
            <person name="Hug L.A."/>
            <person name="Sharon I."/>
            <person name="Castelle C.J."/>
            <person name="Probst A.J."/>
            <person name="Thomas B.C."/>
            <person name="Singh A."/>
            <person name="Wilkins M.J."/>
            <person name="Karaoz U."/>
            <person name="Brodie E.L."/>
            <person name="Williams K.H."/>
            <person name="Hubbard S.S."/>
            <person name="Banfield J.F."/>
        </authorList>
    </citation>
    <scope>NUCLEOTIDE SEQUENCE [LARGE SCALE GENOMIC DNA]</scope>
</reference>
<dbReference type="Proteomes" id="UP000178603">
    <property type="component" value="Unassembled WGS sequence"/>
</dbReference>
<dbReference type="InterPro" id="IPR036569">
    <property type="entry name" value="RpiB_LacA_LacB_sf"/>
</dbReference>
<evidence type="ECO:0000313" key="3">
    <source>
        <dbReference type="Proteomes" id="UP000178603"/>
    </source>
</evidence>
<dbReference type="GO" id="GO:0019316">
    <property type="term" value="P:D-allose catabolic process"/>
    <property type="evidence" value="ECO:0007669"/>
    <property type="project" value="TreeGrafter"/>
</dbReference>
<gene>
    <name evidence="2" type="ORF">A3E44_04055</name>
</gene>
<dbReference type="GO" id="GO:0009052">
    <property type="term" value="P:pentose-phosphate shunt, non-oxidative branch"/>
    <property type="evidence" value="ECO:0007669"/>
    <property type="project" value="TreeGrafter"/>
</dbReference>
<protein>
    <recommendedName>
        <fullName evidence="4">Ribose-5-phosphate isomerase</fullName>
    </recommendedName>
</protein>
<dbReference type="GO" id="GO:0004751">
    <property type="term" value="F:ribose-5-phosphate isomerase activity"/>
    <property type="evidence" value="ECO:0007669"/>
    <property type="project" value="TreeGrafter"/>
</dbReference>
<dbReference type="SUPFAM" id="SSF89623">
    <property type="entry name" value="Ribose/Galactose isomerase RpiB/AlsB"/>
    <property type="match status" value="1"/>
</dbReference>
<evidence type="ECO:0008006" key="4">
    <source>
        <dbReference type="Google" id="ProtNLM"/>
    </source>
</evidence>
<evidence type="ECO:0000313" key="2">
    <source>
        <dbReference type="EMBL" id="OGM55066.1"/>
    </source>
</evidence>
<evidence type="ECO:0000256" key="1">
    <source>
        <dbReference type="ARBA" id="ARBA00008754"/>
    </source>
</evidence>
<dbReference type="NCBIfam" id="NF004051">
    <property type="entry name" value="PRK05571.1"/>
    <property type="match status" value="1"/>
</dbReference>
<proteinExistence type="inferred from homology"/>
<accession>A0A1F8ATK6</accession>
<dbReference type="AlphaFoldDB" id="A0A1F8ATK6"/>
<dbReference type="Pfam" id="PF02502">
    <property type="entry name" value="LacAB_rpiB"/>
    <property type="match status" value="1"/>
</dbReference>
<dbReference type="NCBIfam" id="TIGR00689">
    <property type="entry name" value="rpiB_lacA_lacB"/>
    <property type="match status" value="1"/>
</dbReference>
<dbReference type="InterPro" id="IPR003500">
    <property type="entry name" value="RpiB_LacA_LacB"/>
</dbReference>
<dbReference type="Gene3D" id="3.40.1400.10">
    <property type="entry name" value="Sugar-phosphate isomerase, RpiB/LacA/LacB"/>
    <property type="match status" value="1"/>
</dbReference>